<dbReference type="WBParaSite" id="TCNE_0001251101-mRNA-1">
    <property type="protein sequence ID" value="TCNE_0001251101-mRNA-1"/>
    <property type="gene ID" value="TCNE_0001251101"/>
</dbReference>
<gene>
    <name evidence="2" type="ORF">TCNE_LOCUS12511</name>
</gene>
<dbReference type="Proteomes" id="UP000050794">
    <property type="component" value="Unassembled WGS sequence"/>
</dbReference>
<dbReference type="AlphaFoldDB" id="A0A183UVJ1"/>
<keyword evidence="3" id="KW-1185">Reference proteome</keyword>
<name>A0A183UVJ1_TOXCA</name>
<evidence type="ECO:0000256" key="1">
    <source>
        <dbReference type="SAM" id="MobiDB-lite"/>
    </source>
</evidence>
<organism evidence="3 4">
    <name type="scientific">Toxocara canis</name>
    <name type="common">Canine roundworm</name>
    <dbReference type="NCBI Taxonomy" id="6265"/>
    <lineage>
        <taxon>Eukaryota</taxon>
        <taxon>Metazoa</taxon>
        <taxon>Ecdysozoa</taxon>
        <taxon>Nematoda</taxon>
        <taxon>Chromadorea</taxon>
        <taxon>Rhabditida</taxon>
        <taxon>Spirurina</taxon>
        <taxon>Ascaridomorpha</taxon>
        <taxon>Ascaridoidea</taxon>
        <taxon>Toxocaridae</taxon>
        <taxon>Toxocara</taxon>
    </lineage>
</organism>
<protein>
    <submittedName>
        <fullName evidence="4">DUF3668 domain-containing protein</fullName>
    </submittedName>
</protein>
<reference evidence="2 3" key="2">
    <citation type="submission" date="2018-11" db="EMBL/GenBank/DDBJ databases">
        <authorList>
            <consortium name="Pathogen Informatics"/>
        </authorList>
    </citation>
    <scope>NUCLEOTIDE SEQUENCE [LARGE SCALE GENOMIC DNA]</scope>
</reference>
<feature type="region of interest" description="Disordered" evidence="1">
    <location>
        <begin position="178"/>
        <end position="199"/>
    </location>
</feature>
<evidence type="ECO:0000313" key="3">
    <source>
        <dbReference type="Proteomes" id="UP000050794"/>
    </source>
</evidence>
<feature type="compositionally biased region" description="Polar residues" evidence="1">
    <location>
        <begin position="184"/>
        <end position="199"/>
    </location>
</feature>
<sequence length="199" mass="22333">MLFCIEKFLLMVRELPSRKVNCTVDAHLPVVIVGMNRRSWTMLLGFFGFLGKLSSTNESAQKLSTSFADQDRMAHETLSETNISKRSFSGEMYGLKLYISAVTLRIDMNYAQNKTQLGVLQVTEPSIHTQMVLGGEEEPLLAQFSFCSLTISDTTPFYSALYSERLAVQLSDCEERCETRRSTSTDNSASQPKVTVEIT</sequence>
<evidence type="ECO:0000313" key="4">
    <source>
        <dbReference type="WBParaSite" id="TCNE_0001251101-mRNA-1"/>
    </source>
</evidence>
<accession>A0A183UVJ1</accession>
<proteinExistence type="predicted"/>
<reference evidence="4" key="1">
    <citation type="submission" date="2016-06" db="UniProtKB">
        <authorList>
            <consortium name="WormBaseParasite"/>
        </authorList>
    </citation>
    <scope>IDENTIFICATION</scope>
</reference>
<dbReference type="EMBL" id="UYWY01021300">
    <property type="protein sequence ID" value="VDM43832.1"/>
    <property type="molecule type" value="Genomic_DNA"/>
</dbReference>
<evidence type="ECO:0000313" key="2">
    <source>
        <dbReference type="EMBL" id="VDM43832.1"/>
    </source>
</evidence>